<evidence type="ECO:0000256" key="2">
    <source>
        <dbReference type="SAM" id="Coils"/>
    </source>
</evidence>
<dbReference type="PANTHER" id="PTHR45168">
    <property type="entry name" value="DNAJ HOMOLOG SUBFAMILY B MEMBER 2"/>
    <property type="match status" value="1"/>
</dbReference>
<proteinExistence type="predicted"/>
<feature type="region of interest" description="Disordered" evidence="3">
    <location>
        <begin position="332"/>
        <end position="440"/>
    </location>
</feature>
<organism evidence="5 6">
    <name type="scientific">Microtus ochrogaster</name>
    <name type="common">Prairie vole</name>
    <dbReference type="NCBI Taxonomy" id="79684"/>
    <lineage>
        <taxon>Eukaryota</taxon>
        <taxon>Metazoa</taxon>
        <taxon>Chordata</taxon>
        <taxon>Craniata</taxon>
        <taxon>Vertebrata</taxon>
        <taxon>Euteleostomi</taxon>
        <taxon>Mammalia</taxon>
        <taxon>Eutheria</taxon>
        <taxon>Euarchontoglires</taxon>
        <taxon>Glires</taxon>
        <taxon>Rodentia</taxon>
        <taxon>Myomorpha</taxon>
        <taxon>Muroidea</taxon>
        <taxon>Cricetidae</taxon>
        <taxon>Arvicolinae</taxon>
        <taxon>Microtus</taxon>
    </lineage>
</organism>
<evidence type="ECO:0000256" key="3">
    <source>
        <dbReference type="SAM" id="MobiDB-lite"/>
    </source>
</evidence>
<name>A0A8J6H0C1_MICOH</name>
<dbReference type="GO" id="GO:0030544">
    <property type="term" value="F:Hsp70 protein binding"/>
    <property type="evidence" value="ECO:0007669"/>
    <property type="project" value="InterPro"/>
</dbReference>
<dbReference type="AlphaFoldDB" id="A0A8J6H0C1"/>
<protein>
    <submittedName>
        <fullName evidence="5">DnaJ-like protein subfamily B member 6</fullName>
    </submittedName>
</protein>
<dbReference type="PRINTS" id="PR00625">
    <property type="entry name" value="JDOMAIN"/>
</dbReference>
<gene>
    <name evidence="5" type="ORF">LTLLF_207255</name>
</gene>
<dbReference type="CDD" id="cd06257">
    <property type="entry name" value="DnaJ"/>
    <property type="match status" value="1"/>
</dbReference>
<dbReference type="SMART" id="SM00271">
    <property type="entry name" value="DnaJ"/>
    <property type="match status" value="1"/>
</dbReference>
<dbReference type="Proteomes" id="UP000710432">
    <property type="component" value="Unassembled WGS sequence"/>
</dbReference>
<dbReference type="InterPro" id="IPR043183">
    <property type="entry name" value="DNJB2/6-like"/>
</dbReference>
<evidence type="ECO:0000259" key="4">
    <source>
        <dbReference type="PROSITE" id="PS50076"/>
    </source>
</evidence>
<evidence type="ECO:0000256" key="1">
    <source>
        <dbReference type="ARBA" id="ARBA00023186"/>
    </source>
</evidence>
<dbReference type="PANTHER" id="PTHR45168:SF4">
    <property type="entry name" value="SIMILAR TO DNAJ HOMOLOG SUBFAMILY B MEMBER 6 (HEAT SHOCK PROTEIN J2) (HSJ-2) (MRJ) (MDJ4)"/>
    <property type="match status" value="1"/>
</dbReference>
<comment type="caution">
    <text evidence="5">The sequence shown here is derived from an EMBL/GenBank/DDBJ whole genome shotgun (WGS) entry which is preliminary data.</text>
</comment>
<dbReference type="GO" id="GO:0051082">
    <property type="term" value="F:unfolded protein binding"/>
    <property type="evidence" value="ECO:0007669"/>
    <property type="project" value="InterPro"/>
</dbReference>
<dbReference type="Pfam" id="PF00226">
    <property type="entry name" value="DnaJ"/>
    <property type="match status" value="1"/>
</dbReference>
<dbReference type="InterPro" id="IPR018253">
    <property type="entry name" value="DnaJ_domain_CS"/>
</dbReference>
<evidence type="ECO:0000313" key="5">
    <source>
        <dbReference type="EMBL" id="KAH0520319.1"/>
    </source>
</evidence>
<dbReference type="PROSITE" id="PS50076">
    <property type="entry name" value="DNAJ_2"/>
    <property type="match status" value="1"/>
</dbReference>
<dbReference type="InterPro" id="IPR001623">
    <property type="entry name" value="DnaJ_domain"/>
</dbReference>
<accession>A0A8J6H0C1</accession>
<feature type="domain" description="J" evidence="4">
    <location>
        <begin position="1"/>
        <end position="73"/>
    </location>
</feature>
<keyword evidence="1" id="KW-0143">Chaperone</keyword>
<dbReference type="SUPFAM" id="SSF46565">
    <property type="entry name" value="Chaperone J-domain"/>
    <property type="match status" value="1"/>
</dbReference>
<feature type="compositionally biased region" description="Pro residues" evidence="3">
    <location>
        <begin position="355"/>
        <end position="367"/>
    </location>
</feature>
<sequence>MNSFCWAVVVHAFNPRTQEVEACGSLYRKQALKWHPDKNPENKEEAERKFKQVAEAYEVLSDAKKRDIYDKYGKEGLNGGGGGGSHFDSPFEFGFTFRNPDDVFREFFGGRDPFSFDFFGLLGDFHFQAVRIFAQEKKLLHGYYVYEVTVQPAGGFEEVASEDLEPSEELDQPCFEESVEDALSDEHSEVLDVISSEELDLSEDESSEGCSWGQGGLLSEDLDLVSSEEEAEELSEEYEELLSEEEHRFSSFGSLGHGGLTSFSTASFGGSGMGNFKSISTSTKIVNGKKITTKRIVENGQERVEVEEDGQLKSLTINGVADENAFAEECQRRGQQIPALAPGPAPATVRALSPARPPAPAPAPTPAPSISTRTQKPPKPAPTAKLVSKSNWEDEEQDRQRVPGNWDAPMTSAGVQKGAGVEHPQSGLPPDPGQRKQQAGLCCCILT</sequence>
<evidence type="ECO:0000313" key="6">
    <source>
        <dbReference type="Proteomes" id="UP000710432"/>
    </source>
</evidence>
<dbReference type="EMBL" id="JAATJU010001099">
    <property type="protein sequence ID" value="KAH0520319.1"/>
    <property type="molecule type" value="Genomic_DNA"/>
</dbReference>
<reference evidence="5" key="1">
    <citation type="submission" date="2020-03" db="EMBL/GenBank/DDBJ databases">
        <title>Studies in the Genomics of Life Span.</title>
        <authorList>
            <person name="Glass D."/>
        </authorList>
    </citation>
    <scope>NUCLEOTIDE SEQUENCE</scope>
    <source>
        <strain evidence="5">LTLLF</strain>
        <tissue evidence="5">Muscle</tissue>
    </source>
</reference>
<dbReference type="InterPro" id="IPR036869">
    <property type="entry name" value="J_dom_sf"/>
</dbReference>
<feature type="coiled-coil region" evidence="2">
    <location>
        <begin position="217"/>
        <end position="248"/>
    </location>
</feature>
<dbReference type="Gene3D" id="1.10.287.110">
    <property type="entry name" value="DnaJ domain"/>
    <property type="match status" value="1"/>
</dbReference>
<keyword evidence="2" id="KW-0175">Coiled coil</keyword>
<dbReference type="PROSITE" id="PS00636">
    <property type="entry name" value="DNAJ_1"/>
    <property type="match status" value="1"/>
</dbReference>